<feature type="domain" description="VOC" evidence="2">
    <location>
        <begin position="160"/>
        <end position="278"/>
    </location>
</feature>
<dbReference type="SUPFAM" id="SSF54593">
    <property type="entry name" value="Glyoxalase/Bleomycin resistance protein/Dihydroxybiphenyl dioxygenase"/>
    <property type="match status" value="1"/>
</dbReference>
<sequence length="281" mass="31899">MVNSLDHIIVAVEDLEVAKNNYEKIFGLSPVWRGKHKDFGTSNVLFNFENTYFELLASTGSGLGAELVEKHIKEKGEGLFGFVMGTDDINFLRTKINDSGFSLPDLTSGESINDQTGETRTWINQFLPPEMSRGLFSFVIQHKTGVLPSVDSYSRSAIHRLDHAVIQTNDPDGFIKIYRDVFGIRLALDKFIKAWKKRMLFFRTNKTTIEVIEEHGSEPECNDTLWGLAWQVKDIVEVRNRLLKNNVEITEIKEGIKDGTLVATLKSHNHNVPTLFIENKI</sequence>
<evidence type="ECO:0000256" key="1">
    <source>
        <dbReference type="ARBA" id="ARBA00022723"/>
    </source>
</evidence>
<name>A0A520MZA7_9GAMM</name>
<comment type="caution">
    <text evidence="3">The sequence shown here is derived from an EMBL/GenBank/DDBJ whole genome shotgun (WGS) entry which is preliminary data.</text>
</comment>
<reference evidence="3 4" key="1">
    <citation type="submission" date="2019-02" db="EMBL/GenBank/DDBJ databases">
        <title>Prokaryotic population dynamics and viral predation in marine succession experiment using metagenomics: the confinement effect.</title>
        <authorList>
            <person name="Haro-Moreno J.M."/>
            <person name="Rodriguez-Valera F."/>
            <person name="Lopez-Perez M."/>
        </authorList>
    </citation>
    <scope>NUCLEOTIDE SEQUENCE [LARGE SCALE GENOMIC DNA]</scope>
    <source>
        <strain evidence="3">MED-G159</strain>
    </source>
</reference>
<feature type="domain" description="VOC" evidence="2">
    <location>
        <begin position="4"/>
        <end position="141"/>
    </location>
</feature>
<dbReference type="EMBL" id="SHBE01000003">
    <property type="protein sequence ID" value="RZO26567.1"/>
    <property type="molecule type" value="Genomic_DNA"/>
</dbReference>
<dbReference type="PROSITE" id="PS51819">
    <property type="entry name" value="VOC"/>
    <property type="match status" value="2"/>
</dbReference>
<proteinExistence type="predicted"/>
<dbReference type="GO" id="GO:0046872">
    <property type="term" value="F:metal ion binding"/>
    <property type="evidence" value="ECO:0007669"/>
    <property type="project" value="UniProtKB-KW"/>
</dbReference>
<dbReference type="InterPro" id="IPR029068">
    <property type="entry name" value="Glyas_Bleomycin-R_OHBP_Dase"/>
</dbReference>
<dbReference type="GO" id="GO:0046491">
    <property type="term" value="P:L-methylmalonyl-CoA metabolic process"/>
    <property type="evidence" value="ECO:0007669"/>
    <property type="project" value="TreeGrafter"/>
</dbReference>
<evidence type="ECO:0000259" key="2">
    <source>
        <dbReference type="PROSITE" id="PS51819"/>
    </source>
</evidence>
<evidence type="ECO:0000313" key="4">
    <source>
        <dbReference type="Proteomes" id="UP000315825"/>
    </source>
</evidence>
<dbReference type="AlphaFoldDB" id="A0A520MZA7"/>
<dbReference type="InterPro" id="IPR037523">
    <property type="entry name" value="VOC_core"/>
</dbReference>
<dbReference type="Pfam" id="PF13468">
    <property type="entry name" value="Glyoxalase_3"/>
    <property type="match status" value="1"/>
</dbReference>
<dbReference type="PANTHER" id="PTHR43048">
    <property type="entry name" value="METHYLMALONYL-COA EPIMERASE"/>
    <property type="match status" value="1"/>
</dbReference>
<organism evidence="3 4">
    <name type="scientific">SAR86 cluster bacterium</name>
    <dbReference type="NCBI Taxonomy" id="2030880"/>
    <lineage>
        <taxon>Bacteria</taxon>
        <taxon>Pseudomonadati</taxon>
        <taxon>Pseudomonadota</taxon>
        <taxon>Gammaproteobacteria</taxon>
        <taxon>SAR86 cluster</taxon>
    </lineage>
</organism>
<dbReference type="Proteomes" id="UP000315825">
    <property type="component" value="Unassembled WGS sequence"/>
</dbReference>
<protein>
    <submittedName>
        <fullName evidence="3">Glyoxalase-like domain protein</fullName>
    </submittedName>
</protein>
<accession>A0A520MZA7</accession>
<dbReference type="InterPro" id="IPR025870">
    <property type="entry name" value="Glyoxalase-like_dom"/>
</dbReference>
<dbReference type="PANTHER" id="PTHR43048:SF3">
    <property type="entry name" value="METHYLMALONYL-COA EPIMERASE, MITOCHONDRIAL"/>
    <property type="match status" value="1"/>
</dbReference>
<keyword evidence="1" id="KW-0479">Metal-binding</keyword>
<evidence type="ECO:0000313" key="3">
    <source>
        <dbReference type="EMBL" id="RZO26567.1"/>
    </source>
</evidence>
<dbReference type="Gene3D" id="3.10.180.10">
    <property type="entry name" value="2,3-Dihydroxybiphenyl 1,2-Dioxygenase, domain 1"/>
    <property type="match status" value="2"/>
</dbReference>
<dbReference type="GO" id="GO:0004493">
    <property type="term" value="F:methylmalonyl-CoA epimerase activity"/>
    <property type="evidence" value="ECO:0007669"/>
    <property type="project" value="TreeGrafter"/>
</dbReference>
<dbReference type="InterPro" id="IPR051785">
    <property type="entry name" value="MMCE/EMCE_epimerase"/>
</dbReference>
<gene>
    <name evidence="3" type="ORF">EVA92_02150</name>
</gene>